<dbReference type="EMBL" id="VOAH01000001">
    <property type="protein sequence ID" value="TVP42034.1"/>
    <property type="molecule type" value="Genomic_DNA"/>
</dbReference>
<evidence type="ECO:0000313" key="1">
    <source>
        <dbReference type="EMBL" id="TVP42034.1"/>
    </source>
</evidence>
<evidence type="ECO:0000313" key="2">
    <source>
        <dbReference type="Proteomes" id="UP000315289"/>
    </source>
</evidence>
<accession>A0A557SZK3</accession>
<dbReference type="Proteomes" id="UP000315289">
    <property type="component" value="Unassembled WGS sequence"/>
</dbReference>
<proteinExistence type="predicted"/>
<keyword evidence="2" id="KW-1185">Reference proteome</keyword>
<comment type="caution">
    <text evidence="1">The sequence shown here is derived from an EMBL/GenBank/DDBJ whole genome shotgun (WGS) entry which is preliminary data.</text>
</comment>
<gene>
    <name evidence="1" type="ORF">NARC_10441</name>
</gene>
<name>A0A557SZK3_9ARCH</name>
<dbReference type="AlphaFoldDB" id="A0A557SZK3"/>
<sequence>MLLPSDCLNTFLIKKNVVTLRDPLRMTFTILKERYRSEKDIVEKK</sequence>
<protein>
    <submittedName>
        <fullName evidence="1">Uncharacterized protein</fullName>
    </submittedName>
</protein>
<reference evidence="1 2" key="1">
    <citation type="journal article" date="2019" name="Front. Microbiol.">
        <title>Ammonia Oxidation by the Arctic Terrestrial Thaumarchaeote Candidatus Nitrosocosmicus arcticus Is Stimulated by Increasing Temperatures.</title>
        <authorList>
            <person name="Alves R.J.E."/>
            <person name="Kerou M."/>
            <person name="Zappe A."/>
            <person name="Bittner R."/>
            <person name="Abby S.S."/>
            <person name="Schmidt H.A."/>
            <person name="Pfeifer K."/>
            <person name="Schleper C."/>
        </authorList>
    </citation>
    <scope>NUCLEOTIDE SEQUENCE [LARGE SCALE GENOMIC DNA]</scope>
    <source>
        <strain evidence="1 2">Kfb</strain>
    </source>
</reference>
<organism evidence="1 2">
    <name type="scientific">Candidatus Nitrosocosmicus arcticus</name>
    <dbReference type="NCBI Taxonomy" id="2035267"/>
    <lineage>
        <taxon>Archaea</taxon>
        <taxon>Nitrososphaerota</taxon>
        <taxon>Nitrososphaeria</taxon>
        <taxon>Nitrososphaerales</taxon>
        <taxon>Nitrososphaeraceae</taxon>
        <taxon>Candidatus Nitrosocosmicus</taxon>
    </lineage>
</organism>